<gene>
    <name evidence="1" type="ORF">LSH36_615g00021</name>
</gene>
<protein>
    <submittedName>
        <fullName evidence="1">Uncharacterized protein</fullName>
    </submittedName>
</protein>
<name>A0AAD9MUW2_9ANNE</name>
<organism evidence="1 2">
    <name type="scientific">Paralvinella palmiformis</name>
    <dbReference type="NCBI Taxonomy" id="53620"/>
    <lineage>
        <taxon>Eukaryota</taxon>
        <taxon>Metazoa</taxon>
        <taxon>Spiralia</taxon>
        <taxon>Lophotrochozoa</taxon>
        <taxon>Annelida</taxon>
        <taxon>Polychaeta</taxon>
        <taxon>Sedentaria</taxon>
        <taxon>Canalipalpata</taxon>
        <taxon>Terebellida</taxon>
        <taxon>Terebelliformia</taxon>
        <taxon>Alvinellidae</taxon>
        <taxon>Paralvinella</taxon>
    </lineage>
</organism>
<reference evidence="1" key="1">
    <citation type="journal article" date="2023" name="Mol. Biol. Evol.">
        <title>Third-Generation Sequencing Reveals the Adaptive Role of the Epigenome in Three Deep-Sea Polychaetes.</title>
        <authorList>
            <person name="Perez M."/>
            <person name="Aroh O."/>
            <person name="Sun Y."/>
            <person name="Lan Y."/>
            <person name="Juniper S.K."/>
            <person name="Young C.R."/>
            <person name="Angers B."/>
            <person name="Qian P.Y."/>
        </authorList>
    </citation>
    <scope>NUCLEOTIDE SEQUENCE</scope>
    <source>
        <strain evidence="1">P08H-3</strain>
    </source>
</reference>
<accession>A0AAD9MUW2</accession>
<dbReference type="EMBL" id="JAODUP010000615">
    <property type="protein sequence ID" value="KAK2146335.1"/>
    <property type="molecule type" value="Genomic_DNA"/>
</dbReference>
<keyword evidence="2" id="KW-1185">Reference proteome</keyword>
<dbReference type="AlphaFoldDB" id="A0AAD9MUW2"/>
<comment type="caution">
    <text evidence="1">The sequence shown here is derived from an EMBL/GenBank/DDBJ whole genome shotgun (WGS) entry which is preliminary data.</text>
</comment>
<evidence type="ECO:0000313" key="2">
    <source>
        <dbReference type="Proteomes" id="UP001208570"/>
    </source>
</evidence>
<proteinExistence type="predicted"/>
<dbReference type="Proteomes" id="UP001208570">
    <property type="component" value="Unassembled WGS sequence"/>
</dbReference>
<evidence type="ECO:0000313" key="1">
    <source>
        <dbReference type="EMBL" id="KAK2146335.1"/>
    </source>
</evidence>
<sequence length="73" mass="8284">MSNNLVVIRWSSLPVVVRQMAEMTHWTTVGLIICLALLTWRDLTSPTDAQKTTKDIPMPKLSKLTGPTLRFLF</sequence>